<dbReference type="AlphaFoldDB" id="A0A1B9XXB6"/>
<dbReference type="RefSeq" id="WP_068705605.1">
    <property type="nucleotide sequence ID" value="NZ_MAKX01000024.1"/>
</dbReference>
<name>A0A1B9XXB6_9FLAO</name>
<reference evidence="3 4" key="1">
    <citation type="submission" date="2016-06" db="EMBL/GenBank/DDBJ databases">
        <title>Draft Genome Sequence of Tenacibaculum soleae UCD-KL19.</title>
        <authorList>
            <person name="Eisen J.A."/>
            <person name="Coil D.A."/>
            <person name="Lujan K.M."/>
        </authorList>
    </citation>
    <scope>NUCLEOTIDE SEQUENCE [LARGE SCALE GENOMIC DNA]</scope>
    <source>
        <strain evidence="3 4">UCD-KL19</strain>
    </source>
</reference>
<feature type="transmembrane region" description="Helical" evidence="2">
    <location>
        <begin position="42"/>
        <end position="60"/>
    </location>
</feature>
<keyword evidence="1" id="KW-0175">Coiled coil</keyword>
<dbReference type="EMBL" id="MAKX01000024">
    <property type="protein sequence ID" value="OCK42195.1"/>
    <property type="molecule type" value="Genomic_DNA"/>
</dbReference>
<keyword evidence="2" id="KW-1133">Transmembrane helix</keyword>
<proteinExistence type="predicted"/>
<dbReference type="Proteomes" id="UP000093186">
    <property type="component" value="Unassembled WGS sequence"/>
</dbReference>
<comment type="caution">
    <text evidence="3">The sequence shown here is derived from an EMBL/GenBank/DDBJ whole genome shotgun (WGS) entry which is preliminary data.</text>
</comment>
<organism evidence="3 4">
    <name type="scientific">Tenacibaculum soleae</name>
    <dbReference type="NCBI Taxonomy" id="447689"/>
    <lineage>
        <taxon>Bacteria</taxon>
        <taxon>Pseudomonadati</taxon>
        <taxon>Bacteroidota</taxon>
        <taxon>Flavobacteriia</taxon>
        <taxon>Flavobacteriales</taxon>
        <taxon>Flavobacteriaceae</taxon>
        <taxon>Tenacibaculum</taxon>
    </lineage>
</organism>
<keyword evidence="4" id="KW-1185">Reference proteome</keyword>
<evidence type="ECO:0000256" key="1">
    <source>
        <dbReference type="SAM" id="Coils"/>
    </source>
</evidence>
<sequence>MDDKLKQFFNDNDFDILEPHSDHSKRFHKKLKTPQKQQKLKIFWISIAASITLIIGFYLGNYQQKTMYDLADVSPKMAEAQSFFVTTINQELKEVEQYRNIQTEAMIEDALENIEELEDHYKLLIDELTKQENKRLVIQKIINNYQQRLTVLNSLLLQLEQNKSITLKFLNDEII</sequence>
<evidence type="ECO:0000313" key="4">
    <source>
        <dbReference type="Proteomes" id="UP000093186"/>
    </source>
</evidence>
<dbReference type="OrthoDB" id="1143801at2"/>
<keyword evidence="2" id="KW-0472">Membrane</keyword>
<gene>
    <name evidence="3" type="ORF">BA195_11250</name>
</gene>
<protein>
    <recommendedName>
        <fullName evidence="5">Anti-sigma factor</fullName>
    </recommendedName>
</protein>
<evidence type="ECO:0008006" key="5">
    <source>
        <dbReference type="Google" id="ProtNLM"/>
    </source>
</evidence>
<feature type="coiled-coil region" evidence="1">
    <location>
        <begin position="100"/>
        <end position="162"/>
    </location>
</feature>
<keyword evidence="2" id="KW-0812">Transmembrane</keyword>
<accession>A0A1B9XXB6</accession>
<dbReference type="STRING" id="447689.BA195_11250"/>
<evidence type="ECO:0000256" key="2">
    <source>
        <dbReference type="SAM" id="Phobius"/>
    </source>
</evidence>
<evidence type="ECO:0000313" key="3">
    <source>
        <dbReference type="EMBL" id="OCK42195.1"/>
    </source>
</evidence>